<keyword evidence="2" id="KW-0472">Membrane</keyword>
<gene>
    <name evidence="3" type="ORF">GALL_306260</name>
</gene>
<dbReference type="AlphaFoldDB" id="A0A1J5QW27"/>
<accession>A0A1J5QW27</accession>
<sequence length="97" mass="9652">MSTHDDAPDSAAGSTDSPLGTTTGPVPAAPAEPAPRARLRVATVVWGLVITAIGIMVLATASGVSFDLGLVMIGLIGFAGIALLIGSIASGIRHRHP</sequence>
<evidence type="ECO:0000256" key="1">
    <source>
        <dbReference type="SAM" id="MobiDB-lite"/>
    </source>
</evidence>
<evidence type="ECO:0000256" key="2">
    <source>
        <dbReference type="SAM" id="Phobius"/>
    </source>
</evidence>
<comment type="caution">
    <text evidence="3">The sequence shown here is derived from an EMBL/GenBank/DDBJ whole genome shotgun (WGS) entry which is preliminary data.</text>
</comment>
<reference evidence="3" key="1">
    <citation type="submission" date="2016-10" db="EMBL/GenBank/DDBJ databases">
        <title>Sequence of Gallionella enrichment culture.</title>
        <authorList>
            <person name="Poehlein A."/>
            <person name="Muehling M."/>
            <person name="Daniel R."/>
        </authorList>
    </citation>
    <scope>NUCLEOTIDE SEQUENCE</scope>
</reference>
<feature type="transmembrane region" description="Helical" evidence="2">
    <location>
        <begin position="70"/>
        <end position="92"/>
    </location>
</feature>
<organism evidence="3">
    <name type="scientific">mine drainage metagenome</name>
    <dbReference type="NCBI Taxonomy" id="410659"/>
    <lineage>
        <taxon>unclassified sequences</taxon>
        <taxon>metagenomes</taxon>
        <taxon>ecological metagenomes</taxon>
    </lineage>
</organism>
<protein>
    <submittedName>
        <fullName evidence="3">Uncharacterized protein</fullName>
    </submittedName>
</protein>
<dbReference type="EMBL" id="MLJW01000419">
    <property type="protein sequence ID" value="OIQ87498.1"/>
    <property type="molecule type" value="Genomic_DNA"/>
</dbReference>
<keyword evidence="2" id="KW-0812">Transmembrane</keyword>
<keyword evidence="2" id="KW-1133">Transmembrane helix</keyword>
<feature type="transmembrane region" description="Helical" evidence="2">
    <location>
        <begin position="44"/>
        <end position="64"/>
    </location>
</feature>
<name>A0A1J5QW27_9ZZZZ</name>
<evidence type="ECO:0000313" key="3">
    <source>
        <dbReference type="EMBL" id="OIQ87498.1"/>
    </source>
</evidence>
<feature type="region of interest" description="Disordered" evidence="1">
    <location>
        <begin position="1"/>
        <end position="35"/>
    </location>
</feature>
<proteinExistence type="predicted"/>